<keyword evidence="2" id="KW-1185">Reference proteome</keyword>
<dbReference type="Pfam" id="PF13646">
    <property type="entry name" value="HEAT_2"/>
    <property type="match status" value="1"/>
</dbReference>
<dbReference type="EMBL" id="CP007155">
    <property type="protein sequence ID" value="AHH98001.1"/>
    <property type="molecule type" value="Genomic_DNA"/>
</dbReference>
<protein>
    <recommendedName>
        <fullName evidence="3">DNA alkylation repair protein</fullName>
    </recommendedName>
</protein>
<dbReference type="AlphaFoldDB" id="W5WBS3"/>
<sequence>MPTADEMLSAEAVTGLARCLRRAGRTPTAVRRSVRALPGTSFSERGQLVRDALLADLPERYAEVDALLRTALADPEFTGWMIWPVTEAVARRALPDSFDAGMDLLAALTPRLTAEFAIRTFLDANLDRGLARALEWTGHPDEHVRRLASEGTRPRLPWARRVRAILDRPECTVPVLDALHADESEYVRRSVANHLNDISRGDPALAVRTAGRWQDTSPAVVRHALRTLVKQGDPEALALLGFRPVTGLTVTGPELVAAEVAMGGRLDFSFSLTNTTAESVRLAVDYVIGHRKANGTLSPKVFKLTTRVLDPGASVAVTRSHSFRPISTRVYYPGEHTISLQVNGTAYEAVSFTLS</sequence>
<dbReference type="InterPro" id="IPR016024">
    <property type="entry name" value="ARM-type_fold"/>
</dbReference>
<dbReference type="eggNOG" id="COG4335">
    <property type="taxonomic scope" value="Bacteria"/>
</dbReference>
<dbReference type="STRING" id="1449976.KALB_4639"/>
<organism evidence="1 2">
    <name type="scientific">Kutzneria albida DSM 43870</name>
    <dbReference type="NCBI Taxonomy" id="1449976"/>
    <lineage>
        <taxon>Bacteria</taxon>
        <taxon>Bacillati</taxon>
        <taxon>Actinomycetota</taxon>
        <taxon>Actinomycetes</taxon>
        <taxon>Pseudonocardiales</taxon>
        <taxon>Pseudonocardiaceae</taxon>
        <taxon>Kutzneria</taxon>
    </lineage>
</organism>
<dbReference type="Proteomes" id="UP000019225">
    <property type="component" value="Chromosome"/>
</dbReference>
<dbReference type="RefSeq" id="WP_025358047.1">
    <property type="nucleotide sequence ID" value="NZ_CP007155.1"/>
</dbReference>
<reference evidence="1 2" key="1">
    <citation type="journal article" date="2014" name="BMC Genomics">
        <title>Complete genome sequence of producer of the glycopeptide antibiotic Aculeximycin Kutzneria albida DSM 43870T, a representative of minor genus of Pseudonocardiaceae.</title>
        <authorList>
            <person name="Rebets Y."/>
            <person name="Tokovenko B."/>
            <person name="Lushchyk I."/>
            <person name="Ruckert C."/>
            <person name="Zaburannyi N."/>
            <person name="Bechthold A."/>
            <person name="Kalinowski J."/>
            <person name="Luzhetskyy A."/>
        </authorList>
    </citation>
    <scope>NUCLEOTIDE SEQUENCE [LARGE SCALE GENOMIC DNA]</scope>
    <source>
        <strain evidence="1">DSM 43870</strain>
    </source>
</reference>
<dbReference type="HOGENOM" id="CLU_064289_0_0_11"/>
<name>W5WBS3_9PSEU</name>
<dbReference type="SUPFAM" id="SSF48371">
    <property type="entry name" value="ARM repeat"/>
    <property type="match status" value="1"/>
</dbReference>
<proteinExistence type="predicted"/>
<evidence type="ECO:0008006" key="3">
    <source>
        <dbReference type="Google" id="ProtNLM"/>
    </source>
</evidence>
<accession>W5WBS3</accession>
<dbReference type="OrthoDB" id="9797162at2"/>
<dbReference type="Gene3D" id="1.25.40.290">
    <property type="entry name" value="ARM repeat domains"/>
    <property type="match status" value="1"/>
</dbReference>
<evidence type="ECO:0000313" key="1">
    <source>
        <dbReference type="EMBL" id="AHH98001.1"/>
    </source>
</evidence>
<dbReference type="PATRIC" id="fig|1449976.3.peg.4672"/>
<gene>
    <name evidence="1" type="ORF">KALB_4639</name>
</gene>
<evidence type="ECO:0000313" key="2">
    <source>
        <dbReference type="Proteomes" id="UP000019225"/>
    </source>
</evidence>
<dbReference type="KEGG" id="kal:KALB_4639"/>